<dbReference type="RefSeq" id="WP_060676036.1">
    <property type="nucleotide sequence ID" value="NZ_CP012713.1"/>
</dbReference>
<dbReference type="InterPro" id="IPR025668">
    <property type="entry name" value="Tnp_DDE_dom"/>
</dbReference>
<accession>A0A0M3US09</accession>
<dbReference type="EMBL" id="CP012713">
    <property type="protein sequence ID" value="ALF17549.1"/>
    <property type="molecule type" value="Genomic_DNA"/>
</dbReference>
<dbReference type="Pfam" id="PF13751">
    <property type="entry name" value="DDE_Tnp_1_6"/>
    <property type="match status" value="1"/>
</dbReference>
<sequence length="491" mass="58543">MIKAINNNRYFKFFQPKLFYINQDIDNDDPIRLLSAILEEMDFSNLLQVFPNKTKVHPVNMFAVIIYAYSQGKYSTRDIEFLCKDSQRTKFLLNSPNTPTYSTISRFLSKANNIIYELFCQFVEKLLKLSEITTETIYIDGTKIEAYANKYSFVWKKSTLKYKERLEENILQLIDEFNKYFNKELDNIFDILSFLEELKIHKVFGRGKRKSKEQLFLEKAQSYAERLNKYTNYLEILGERNSFSKTDKEATFMRMKEDYMRNGQLKPGYNLQIGVISEYIVSYDIFHNPSDTKTLIPFLEKIKSQNIEVKNVVVDAGYESFSNYEYLKINNYVSYIKPIYYEKSKTRKYKKDLNRVENLEYNEEENRLFRKDGLELEFLYYGKDKKTIYFRNPETEKKVRYNYEFRKLSKESKDNIESEFGKQLRMNRSIQVEGAFAVIKEDMKLRKLKVRGKNSVKREIALFCIAYNFNRYISKLSKNKIGTVSHSLKSA</sequence>
<name>A0A0M3US09_9FUSO</name>
<dbReference type="InterPro" id="IPR047629">
    <property type="entry name" value="IS1182_transpos"/>
</dbReference>
<reference evidence="3 4" key="1">
    <citation type="submission" date="2015-09" db="EMBL/GenBank/DDBJ databases">
        <authorList>
            <person name="Jackson K.R."/>
            <person name="Lunt B.L."/>
            <person name="Fisher J.N.B."/>
            <person name="Gardner A.V."/>
            <person name="Bailey M.E."/>
            <person name="Deus L.M."/>
            <person name="Earl A.S."/>
            <person name="Gibby P.D."/>
            <person name="Hartmann K.A."/>
            <person name="Liu J.E."/>
            <person name="Manci A.M."/>
            <person name="Nielsen D.A."/>
            <person name="Solomon M.B."/>
            <person name="Breakwell D.P."/>
            <person name="Burnett S.H."/>
            <person name="Grose J.H."/>
        </authorList>
    </citation>
    <scope>NUCLEOTIDE SEQUENCE [LARGE SCALE GENOMIC DNA]</scope>
    <source>
        <strain evidence="3 4">KCOM 1279</strain>
    </source>
</reference>
<dbReference type="NCBIfam" id="NF033551">
    <property type="entry name" value="transpos_IS1182"/>
    <property type="match status" value="1"/>
</dbReference>
<dbReference type="AlphaFoldDB" id="A0A0M3US09"/>
<feature type="domain" description="Transposase InsH N-terminal" evidence="1">
    <location>
        <begin position="21"/>
        <end position="109"/>
    </location>
</feature>
<feature type="domain" description="Transposase DDE" evidence="2">
    <location>
        <begin position="394"/>
        <end position="472"/>
    </location>
</feature>
<dbReference type="PANTHER" id="PTHR33408">
    <property type="entry name" value="TRANSPOSASE"/>
    <property type="match status" value="1"/>
</dbReference>
<evidence type="ECO:0000313" key="4">
    <source>
        <dbReference type="Proteomes" id="UP000063147"/>
    </source>
</evidence>
<dbReference type="Proteomes" id="UP000063147">
    <property type="component" value="Chromosome"/>
</dbReference>
<proteinExistence type="predicted"/>
<gene>
    <name evidence="3" type="ORF">RN98_04970</name>
</gene>
<dbReference type="OrthoDB" id="85592at2"/>
<organism evidence="3">
    <name type="scientific">Fusobacterium animalis</name>
    <dbReference type="NCBI Taxonomy" id="76859"/>
    <lineage>
        <taxon>Bacteria</taxon>
        <taxon>Fusobacteriati</taxon>
        <taxon>Fusobacteriota</taxon>
        <taxon>Fusobacteriia</taxon>
        <taxon>Fusobacteriales</taxon>
        <taxon>Fusobacteriaceae</taxon>
        <taxon>Fusobacterium</taxon>
    </lineage>
</organism>
<evidence type="ECO:0000313" key="3">
    <source>
        <dbReference type="EMBL" id="ALF17549.1"/>
    </source>
</evidence>
<evidence type="ECO:0000259" key="2">
    <source>
        <dbReference type="Pfam" id="PF13751"/>
    </source>
</evidence>
<dbReference type="PATRIC" id="fig|76859.3.peg.991"/>
<protein>
    <submittedName>
        <fullName evidence="3">Transposase</fullName>
    </submittedName>
</protein>
<dbReference type="PANTHER" id="PTHR33408:SF2">
    <property type="entry name" value="TRANSPOSASE DDE DOMAIN-CONTAINING PROTEIN"/>
    <property type="match status" value="1"/>
</dbReference>
<dbReference type="Pfam" id="PF05598">
    <property type="entry name" value="DUF772"/>
    <property type="match status" value="1"/>
</dbReference>
<evidence type="ECO:0000259" key="1">
    <source>
        <dbReference type="Pfam" id="PF05598"/>
    </source>
</evidence>
<dbReference type="InterPro" id="IPR008490">
    <property type="entry name" value="Transposase_InsH_N"/>
</dbReference>